<evidence type="ECO:0000313" key="3">
    <source>
        <dbReference type="Proteomes" id="UP000680706"/>
    </source>
</evidence>
<dbReference type="RefSeq" id="WP_075697143.1">
    <property type="nucleotide sequence ID" value="NZ_CP074126.1"/>
</dbReference>
<sequence length="422" mass="46353">MLRIKALALLATYCLCITPALSDKLYKLKEFKPVVSYTATSYSFPFLANEIVAESYDANGHPGYILVASDSADNLVISTWQSDVATPVDLVDRSKARSVSIAKIDDTHFITPIIDGDNKLRVMLWEITGNGTITLRDYDVGPLITEVTSANSGSAAMVLAQRANGTLFARTYKLKRAANTNNMELDHKGTFNFQGSADQLVLSDGSVNLAAFRDDDGKLRVTRLRKRQDATVIERGHTAVSLGGIQKAAIATADGSPNGRWITLTTSRGPSEFKTGHRCLGRTIHKEPHGRGKLIEWDIGTDGTQNVRRGAEREFQGSGGVAKEIAVEVIGNGNYLVSSHLGFDTFCKRNPKNRGKQRMEVHLWKHAGPTYDKEASGRINGKYYDVSIAEFRALQNRNYDANFVVALIGENQQVKLSIWGVK</sequence>
<feature type="signal peptide" evidence="1">
    <location>
        <begin position="1"/>
        <end position="22"/>
    </location>
</feature>
<dbReference type="SUPFAM" id="SSF69322">
    <property type="entry name" value="Tricorn protease domain 2"/>
    <property type="match status" value="1"/>
</dbReference>
<dbReference type="EMBL" id="CP074126">
    <property type="protein sequence ID" value="QUS54145.1"/>
    <property type="molecule type" value="Genomic_DNA"/>
</dbReference>
<keyword evidence="1" id="KW-0732">Signal</keyword>
<protein>
    <submittedName>
        <fullName evidence="2">Uncharacterized protein</fullName>
    </submittedName>
</protein>
<reference evidence="2 3" key="1">
    <citation type="journal article" date="2021" name="Angew. Chem. Int. Ed. Engl.">
        <title>A novel family of nonribosomal peptides modulate collective behavior in Pseudovibrio bacteria isolated from marine sponges.</title>
        <authorList>
            <person name="Ioca L.P."/>
            <person name="Dai Y."/>
            <person name="Kunakom S."/>
            <person name="Diaz-Espinosa J."/>
            <person name="Krunic A."/>
            <person name="Crnkovic C.M."/>
            <person name="Orjala J."/>
            <person name="Sanchez L.M."/>
            <person name="Ferreira A.G."/>
            <person name="Berlinck R.G.S."/>
            <person name="Eustaquio A.S."/>
        </authorList>
    </citation>
    <scope>NUCLEOTIDE SEQUENCE [LARGE SCALE GENOMIC DNA]</scope>
    <source>
        <strain evidence="2 3">Ab134</strain>
    </source>
</reference>
<accession>A0ABX8AJP4</accession>
<dbReference type="Proteomes" id="UP000680706">
    <property type="component" value="Chromosome"/>
</dbReference>
<evidence type="ECO:0000256" key="1">
    <source>
        <dbReference type="SAM" id="SignalP"/>
    </source>
</evidence>
<name>A0ABX8AJP4_9HYPH</name>
<evidence type="ECO:0000313" key="2">
    <source>
        <dbReference type="EMBL" id="QUS54145.1"/>
    </source>
</evidence>
<feature type="chain" id="PRO_5047034801" evidence="1">
    <location>
        <begin position="23"/>
        <end position="422"/>
    </location>
</feature>
<organism evidence="2 3">
    <name type="scientific">Pseudovibrio brasiliensis</name>
    <dbReference type="NCBI Taxonomy" id="1898042"/>
    <lineage>
        <taxon>Bacteria</taxon>
        <taxon>Pseudomonadati</taxon>
        <taxon>Pseudomonadota</taxon>
        <taxon>Alphaproteobacteria</taxon>
        <taxon>Hyphomicrobiales</taxon>
        <taxon>Stappiaceae</taxon>
        <taxon>Pseudovibrio</taxon>
    </lineage>
</organism>
<keyword evidence="3" id="KW-1185">Reference proteome</keyword>
<proteinExistence type="predicted"/>
<gene>
    <name evidence="2" type="ORF">KGB56_12010</name>
</gene>